<organism evidence="2 3">
    <name type="scientific">Pseudomonas zhanjiangensis</name>
    <dbReference type="NCBI Taxonomy" id="3239015"/>
    <lineage>
        <taxon>Bacteria</taxon>
        <taxon>Pseudomonadati</taxon>
        <taxon>Pseudomonadota</taxon>
        <taxon>Gammaproteobacteria</taxon>
        <taxon>Pseudomonadales</taxon>
        <taxon>Pseudomonadaceae</taxon>
        <taxon>Pseudomonas</taxon>
    </lineage>
</organism>
<evidence type="ECO:0000313" key="2">
    <source>
        <dbReference type="EMBL" id="MEX6500870.1"/>
    </source>
</evidence>
<dbReference type="RefSeq" id="WP_369285790.1">
    <property type="nucleotide sequence ID" value="NZ_JBFTEG010000001.1"/>
</dbReference>
<dbReference type="NCBIfam" id="TIGR02444">
    <property type="entry name" value="TIGR02444 family protein"/>
    <property type="match status" value="1"/>
</dbReference>
<dbReference type="EMBL" id="JBFTEG010000001">
    <property type="protein sequence ID" value="MEX6500870.1"/>
    <property type="molecule type" value="Genomic_DNA"/>
</dbReference>
<name>A0ABV3YQJ5_9PSED</name>
<proteinExistence type="predicted"/>
<accession>A0ABV3YQJ5</accession>
<dbReference type="Pfam" id="PF09523">
    <property type="entry name" value="DUF2390"/>
    <property type="match status" value="1"/>
</dbReference>
<feature type="coiled-coil region" evidence="1">
    <location>
        <begin position="81"/>
        <end position="115"/>
    </location>
</feature>
<comment type="caution">
    <text evidence="2">The sequence shown here is derived from an EMBL/GenBank/DDBJ whole genome shotgun (WGS) entry which is preliminary data.</text>
</comment>
<gene>
    <name evidence="2" type="ORF">AB5S05_02240</name>
</gene>
<sequence length="154" mass="17441">MPADLWRFAQDYYQRPGVEAACLQLQGQGADVCLLICAAWLGRRGVACSTARVAQLRRLAQPWQQEVVGVLRQVRQDWRDAARHDKQLAELRERVKQLEQEAERLQLQRLESLGEAWPCAVAADSLAWLEQVLPTACRTDRAALVQLRDAAIQP</sequence>
<keyword evidence="1" id="KW-0175">Coiled coil</keyword>
<dbReference type="Proteomes" id="UP001560296">
    <property type="component" value="Unassembled WGS sequence"/>
</dbReference>
<evidence type="ECO:0000313" key="3">
    <source>
        <dbReference type="Proteomes" id="UP001560296"/>
    </source>
</evidence>
<dbReference type="InterPro" id="IPR012659">
    <property type="entry name" value="CHP02444"/>
</dbReference>
<protein>
    <submittedName>
        <fullName evidence="2">TIGR02444 family protein</fullName>
    </submittedName>
</protein>
<reference evidence="2 3" key="1">
    <citation type="submission" date="2024-07" db="EMBL/GenBank/DDBJ databases">
        <authorList>
            <person name="Li M."/>
        </authorList>
    </citation>
    <scope>NUCLEOTIDE SEQUENCE [LARGE SCALE GENOMIC DNA]</scope>
    <source>
        <strain evidence="2 3">25A3E</strain>
    </source>
</reference>
<evidence type="ECO:0000256" key="1">
    <source>
        <dbReference type="SAM" id="Coils"/>
    </source>
</evidence>
<keyword evidence="3" id="KW-1185">Reference proteome</keyword>